<keyword evidence="3" id="KW-1185">Reference proteome</keyword>
<evidence type="ECO:0000313" key="3">
    <source>
        <dbReference type="Proteomes" id="UP000242146"/>
    </source>
</evidence>
<keyword evidence="1" id="KW-0812">Transmembrane</keyword>
<dbReference type="STRING" id="101127.A0A1X2GAJ1"/>
<name>A0A1X2GAJ1_9FUNG</name>
<evidence type="ECO:0000313" key="2">
    <source>
        <dbReference type="EMBL" id="ORX49123.1"/>
    </source>
</evidence>
<sequence>MVCDSRAPTLSVPALTGLRQDSLLTTITTATPSYPFPVAEPHPTTMSLCEELRKQQQYQHIGWSHHARRWVCHRWCLVLLLVFLALAAALVLFFCWPRLPLVAMASTADTFGLDAPDWGPPQSPFYHTTWQLNLTLDNRPNFIPLHLRQVDLVLNMLNYNSDLTIIPFASTSLSDLTLVAKQDFNAVFAVNYTAVSSNLTDPTFAQFYNACGPHMVNNPPALNVSLDITFHFWHFIWLPTLTVHPPDDTGLICPSN</sequence>
<dbReference type="Proteomes" id="UP000242146">
    <property type="component" value="Unassembled WGS sequence"/>
</dbReference>
<proteinExistence type="predicted"/>
<feature type="transmembrane region" description="Helical" evidence="1">
    <location>
        <begin position="75"/>
        <end position="94"/>
    </location>
</feature>
<gene>
    <name evidence="2" type="ORF">DM01DRAFT_310216</name>
</gene>
<dbReference type="EMBL" id="MCGT01000027">
    <property type="protein sequence ID" value="ORX49123.1"/>
    <property type="molecule type" value="Genomic_DNA"/>
</dbReference>
<protein>
    <submittedName>
        <fullName evidence="2">Uncharacterized protein</fullName>
    </submittedName>
</protein>
<comment type="caution">
    <text evidence="2">The sequence shown here is derived from an EMBL/GenBank/DDBJ whole genome shotgun (WGS) entry which is preliminary data.</text>
</comment>
<reference evidence="2 3" key="1">
    <citation type="submission" date="2016-07" db="EMBL/GenBank/DDBJ databases">
        <title>Pervasive Adenine N6-methylation of Active Genes in Fungi.</title>
        <authorList>
            <consortium name="DOE Joint Genome Institute"/>
            <person name="Mondo S.J."/>
            <person name="Dannebaum R.O."/>
            <person name="Kuo R.C."/>
            <person name="Labutti K."/>
            <person name="Haridas S."/>
            <person name="Kuo A."/>
            <person name="Salamov A."/>
            <person name="Ahrendt S.R."/>
            <person name="Lipzen A."/>
            <person name="Sullivan W."/>
            <person name="Andreopoulos W.B."/>
            <person name="Clum A."/>
            <person name="Lindquist E."/>
            <person name="Daum C."/>
            <person name="Ramamoorthy G.K."/>
            <person name="Gryganskyi A."/>
            <person name="Culley D."/>
            <person name="Magnuson J.K."/>
            <person name="James T.Y."/>
            <person name="O'Malley M.A."/>
            <person name="Stajich J.E."/>
            <person name="Spatafora J.W."/>
            <person name="Visel A."/>
            <person name="Grigoriev I.V."/>
        </authorList>
    </citation>
    <scope>NUCLEOTIDE SEQUENCE [LARGE SCALE GENOMIC DNA]</scope>
    <source>
        <strain evidence="2 3">NRRL 3301</strain>
    </source>
</reference>
<keyword evidence="1" id="KW-1133">Transmembrane helix</keyword>
<keyword evidence="1" id="KW-0472">Membrane</keyword>
<accession>A0A1X2GAJ1</accession>
<organism evidence="2 3">
    <name type="scientific">Hesseltinella vesiculosa</name>
    <dbReference type="NCBI Taxonomy" id="101127"/>
    <lineage>
        <taxon>Eukaryota</taxon>
        <taxon>Fungi</taxon>
        <taxon>Fungi incertae sedis</taxon>
        <taxon>Mucoromycota</taxon>
        <taxon>Mucoromycotina</taxon>
        <taxon>Mucoromycetes</taxon>
        <taxon>Mucorales</taxon>
        <taxon>Cunninghamellaceae</taxon>
        <taxon>Hesseltinella</taxon>
    </lineage>
</organism>
<dbReference type="AlphaFoldDB" id="A0A1X2GAJ1"/>
<dbReference type="OrthoDB" id="5582002at2759"/>
<evidence type="ECO:0000256" key="1">
    <source>
        <dbReference type="SAM" id="Phobius"/>
    </source>
</evidence>